<sequence>MLIIMIKKILIANRGEIACRIMKTAHKMGIYCVAIYSDADVYSLHALSADEAVNIGPAPVGQSYLSIEKICEIARDLGVQAVHPGYGFLSENANFPEKLNDYGIEFIGPSADSIRMMADKITSKKIAESAQVNIIPGYMGIVDSSEQAEKIAESIGFPVMIKATAGGGGKGMRIVKSRDEINQAFTSATNEASKNFRDGRIFIEKYIELPRHIEIQILADKHGNIVCLGERECSIQRHNQKVIEETPSPFLDERTRRKMYKQCISLARKVGYYSAGTIEFVVDQNKQFYFLEMNTRLQVEHPVTELVTGIDIVEEMIRIANGEKLRFTQKDIEFNGSAIEARIYAEDPMKNFLPSSGRVVYYSAPVPNDNLRIDSGIFEGSEVSMFYDPMVAKVCTHGQDRNEAIGFMQKYLNSFYINGIANNIDFLLSVFNNSVFISGNINTKFVEQFYPNGFQGEHLTEYSIELFILTAIFIFFQDEYGGCAYVLSCDKELVVYVNDQEYFVSVKYEDGKIIVLYNDIRYVISGMWNMNFKILALGVNGEVIPIKVDSRKIGEYQLRYSAIRATCAVYRPYVSKLLSIMPKTDLQELIPNNVCSPISGMIVKIYVKEGEEIYPGQSLLVIEAMKMENVICSDVKSIVKSVLLAEGSNVSTGDIIIELT</sequence>
<keyword evidence="7 14" id="KW-0067">ATP-binding</keyword>
<keyword evidence="8" id="KW-0460">Magnesium</keyword>
<evidence type="ECO:0000256" key="1">
    <source>
        <dbReference type="ARBA" id="ARBA00001953"/>
    </source>
</evidence>
<dbReference type="InterPro" id="IPR005479">
    <property type="entry name" value="CPAse_ATP-bd"/>
</dbReference>
<comment type="pathway">
    <text evidence="2">Metabolic intermediate metabolism; propanoyl-CoA degradation; succinyl-CoA from propanoyl-CoA: step 1/3.</text>
</comment>
<dbReference type="FunFam" id="3.30.470.20:FF:000028">
    <property type="entry name" value="Methylcrotonoyl-CoA carboxylase subunit alpha, mitochondrial"/>
    <property type="match status" value="1"/>
</dbReference>
<evidence type="ECO:0000256" key="4">
    <source>
        <dbReference type="ARBA" id="ARBA00022598"/>
    </source>
</evidence>
<name>A0A0H3M1E4_EHRRW</name>
<dbReference type="InterPro" id="IPR011761">
    <property type="entry name" value="ATP-grasp"/>
</dbReference>
<dbReference type="eggNOG" id="COG4770">
    <property type="taxonomic scope" value="Bacteria"/>
</dbReference>
<keyword evidence="11" id="KW-0464">Manganese</keyword>
<keyword evidence="6 14" id="KW-0547">Nucleotide-binding</keyword>
<dbReference type="Pfam" id="PF02786">
    <property type="entry name" value="CPSase_L_D2"/>
    <property type="match status" value="1"/>
</dbReference>
<gene>
    <name evidence="18" type="primary">pccA</name>
    <name evidence="18" type="ordered locus">ERWE_CDS_05580</name>
</gene>
<dbReference type="KEGG" id="eru:Erum5320"/>
<dbReference type="HOGENOM" id="CLU_000395_3_1_5"/>
<dbReference type="SUPFAM" id="SSF51230">
    <property type="entry name" value="Single hybrid motif"/>
    <property type="match status" value="1"/>
</dbReference>
<keyword evidence="5" id="KW-0479">Metal-binding</keyword>
<organism evidence="18 19">
    <name type="scientific">Ehrlichia ruminantium (strain Welgevonden)</name>
    <dbReference type="NCBI Taxonomy" id="254945"/>
    <lineage>
        <taxon>Bacteria</taxon>
        <taxon>Pseudomonadati</taxon>
        <taxon>Pseudomonadota</taxon>
        <taxon>Alphaproteobacteria</taxon>
        <taxon>Rickettsiales</taxon>
        <taxon>Anaplasmataceae</taxon>
        <taxon>Ehrlichia</taxon>
    </lineage>
</organism>
<dbReference type="Gene3D" id="3.30.700.30">
    <property type="match status" value="1"/>
</dbReference>
<reference evidence="18 19" key="1">
    <citation type="journal article" date="2006" name="J. Bacteriol.">
        <title>Comparative genomic analysis of three strains of Ehrlichia ruminantium reveals an active process of genome size plasticity.</title>
        <authorList>
            <person name="Frutos R."/>
            <person name="Viari A."/>
            <person name="Ferraz C."/>
            <person name="Morgat A."/>
            <person name="Eychenie S."/>
            <person name="Kandassami Y."/>
            <person name="Chantal I."/>
            <person name="Bensaid A."/>
            <person name="Coissac E."/>
            <person name="Vachiery N."/>
            <person name="Demaille J."/>
            <person name="Martinez D."/>
        </authorList>
    </citation>
    <scope>NUCLEOTIDE SEQUENCE [LARGE SCALE GENOMIC DNA]</scope>
    <source>
        <strain evidence="18 19">Welgevonden</strain>
    </source>
</reference>
<dbReference type="FunFam" id="3.30.1490.20:FF:000018">
    <property type="entry name" value="Biotin carboxylase"/>
    <property type="match status" value="1"/>
</dbReference>
<evidence type="ECO:0000256" key="14">
    <source>
        <dbReference type="PROSITE-ProRule" id="PRU00409"/>
    </source>
</evidence>
<dbReference type="NCBIfam" id="NF006367">
    <property type="entry name" value="PRK08591.1"/>
    <property type="match status" value="1"/>
</dbReference>
<dbReference type="InterPro" id="IPR005482">
    <property type="entry name" value="Biotin_COase_C"/>
</dbReference>
<evidence type="ECO:0000259" key="17">
    <source>
        <dbReference type="PROSITE" id="PS50979"/>
    </source>
</evidence>
<accession>A0A0H3M1E4</accession>
<dbReference type="Proteomes" id="UP000001021">
    <property type="component" value="Chromosome"/>
</dbReference>
<dbReference type="InterPro" id="IPR016185">
    <property type="entry name" value="PreATP-grasp_dom_sf"/>
</dbReference>
<dbReference type="EMBL" id="CR925678">
    <property type="protein sequence ID" value="CAI27052.1"/>
    <property type="molecule type" value="Genomic_DNA"/>
</dbReference>
<dbReference type="InterPro" id="IPR011054">
    <property type="entry name" value="Rudment_hybrid_motif"/>
</dbReference>
<dbReference type="GO" id="GO:0004658">
    <property type="term" value="F:propionyl-CoA carboxylase activity"/>
    <property type="evidence" value="ECO:0007669"/>
    <property type="project" value="UniProtKB-EC"/>
</dbReference>
<feature type="domain" description="Biotin carboxylation" evidence="17">
    <location>
        <begin position="5"/>
        <end position="451"/>
    </location>
</feature>
<evidence type="ECO:0000256" key="8">
    <source>
        <dbReference type="ARBA" id="ARBA00022842"/>
    </source>
</evidence>
<dbReference type="KEGG" id="erw:ERWE_CDS_05580"/>
<comment type="catalytic activity">
    <reaction evidence="13">
        <text>propanoyl-CoA + hydrogencarbonate + ATP = (S)-methylmalonyl-CoA + ADP + phosphate + H(+)</text>
        <dbReference type="Rhea" id="RHEA:23720"/>
        <dbReference type="ChEBI" id="CHEBI:15378"/>
        <dbReference type="ChEBI" id="CHEBI:17544"/>
        <dbReference type="ChEBI" id="CHEBI:30616"/>
        <dbReference type="ChEBI" id="CHEBI:43474"/>
        <dbReference type="ChEBI" id="CHEBI:57327"/>
        <dbReference type="ChEBI" id="CHEBI:57392"/>
        <dbReference type="ChEBI" id="CHEBI:456216"/>
        <dbReference type="EC" id="6.4.1.3"/>
    </reaction>
    <physiologicalReaction direction="left-to-right" evidence="13">
        <dbReference type="Rhea" id="RHEA:23721"/>
    </physiologicalReaction>
</comment>
<evidence type="ECO:0000256" key="7">
    <source>
        <dbReference type="ARBA" id="ARBA00022840"/>
    </source>
</evidence>
<dbReference type="EC" id="6.4.1.3" evidence="3"/>
<keyword evidence="10" id="KW-0443">Lipid metabolism</keyword>
<evidence type="ECO:0000256" key="3">
    <source>
        <dbReference type="ARBA" id="ARBA00013050"/>
    </source>
</evidence>
<dbReference type="InterPro" id="IPR011053">
    <property type="entry name" value="Single_hybrid_motif"/>
</dbReference>
<evidence type="ECO:0000256" key="5">
    <source>
        <dbReference type="ARBA" id="ARBA00022723"/>
    </source>
</evidence>
<dbReference type="Pfam" id="PF00364">
    <property type="entry name" value="Biotin_lipoyl"/>
    <property type="match status" value="1"/>
</dbReference>
<keyword evidence="4" id="KW-0436">Ligase</keyword>
<dbReference type="SUPFAM" id="SSF52440">
    <property type="entry name" value="PreATP-grasp domain"/>
    <property type="match status" value="1"/>
</dbReference>
<evidence type="ECO:0000256" key="11">
    <source>
        <dbReference type="ARBA" id="ARBA00023211"/>
    </source>
</evidence>
<dbReference type="Pfam" id="PF02785">
    <property type="entry name" value="Biotin_carb_C"/>
    <property type="match status" value="1"/>
</dbReference>
<keyword evidence="12" id="KW-0092">Biotin</keyword>
<dbReference type="GO" id="GO:0005524">
    <property type="term" value="F:ATP binding"/>
    <property type="evidence" value="ECO:0007669"/>
    <property type="project" value="UniProtKB-UniRule"/>
</dbReference>
<keyword evidence="19" id="KW-1185">Reference proteome</keyword>
<dbReference type="PROSITE" id="PS00867">
    <property type="entry name" value="CPSASE_2"/>
    <property type="match status" value="1"/>
</dbReference>
<dbReference type="PROSITE" id="PS50968">
    <property type="entry name" value="BIOTINYL_LIPOYL"/>
    <property type="match status" value="1"/>
</dbReference>
<dbReference type="UniPathway" id="UPA00945">
    <property type="reaction ID" value="UER00908"/>
</dbReference>
<dbReference type="FunFam" id="3.40.50.20:FF:000010">
    <property type="entry name" value="Propionyl-CoA carboxylase subunit alpha"/>
    <property type="match status" value="1"/>
</dbReference>
<dbReference type="FunFam" id="2.40.50.100:FF:000003">
    <property type="entry name" value="Acetyl-CoA carboxylase biotin carboxyl carrier protein"/>
    <property type="match status" value="1"/>
</dbReference>
<dbReference type="GO" id="GO:0046872">
    <property type="term" value="F:metal ion binding"/>
    <property type="evidence" value="ECO:0007669"/>
    <property type="project" value="UniProtKB-KW"/>
</dbReference>
<keyword evidence="9" id="KW-0442">Lipid degradation</keyword>
<dbReference type="Gene3D" id="3.30.470.20">
    <property type="entry name" value="ATP-grasp fold, B domain"/>
    <property type="match status" value="1"/>
</dbReference>
<dbReference type="Pfam" id="PF00289">
    <property type="entry name" value="Biotin_carb_N"/>
    <property type="match status" value="1"/>
</dbReference>
<evidence type="ECO:0000256" key="12">
    <source>
        <dbReference type="ARBA" id="ARBA00023267"/>
    </source>
</evidence>
<dbReference type="PANTHER" id="PTHR18866">
    <property type="entry name" value="CARBOXYLASE:PYRUVATE/ACETYL-COA/PROPIONYL-COA CARBOXYLASE"/>
    <property type="match status" value="1"/>
</dbReference>
<dbReference type="GO" id="GO:0016042">
    <property type="term" value="P:lipid catabolic process"/>
    <property type="evidence" value="ECO:0007669"/>
    <property type="project" value="UniProtKB-KW"/>
</dbReference>
<dbReference type="InterPro" id="IPR050856">
    <property type="entry name" value="Biotin_carboxylase_complex"/>
</dbReference>
<dbReference type="InterPro" id="IPR005481">
    <property type="entry name" value="BC-like_N"/>
</dbReference>
<dbReference type="AlphaFoldDB" id="A0A0H3M1E4"/>
<protein>
    <recommendedName>
        <fullName evidence="3">propionyl-CoA carboxylase</fullName>
        <ecNumber evidence="3">6.4.1.3</ecNumber>
    </recommendedName>
</protein>
<dbReference type="SUPFAM" id="SSF56059">
    <property type="entry name" value="Glutathione synthetase ATP-binding domain-like"/>
    <property type="match status" value="1"/>
</dbReference>
<evidence type="ECO:0000256" key="13">
    <source>
        <dbReference type="ARBA" id="ARBA00049495"/>
    </source>
</evidence>
<feature type="domain" description="ATP-grasp" evidence="16">
    <location>
        <begin position="124"/>
        <end position="321"/>
    </location>
</feature>
<dbReference type="Pfam" id="PF18140">
    <property type="entry name" value="PCC_BT"/>
    <property type="match status" value="1"/>
</dbReference>
<dbReference type="SUPFAM" id="SSF51246">
    <property type="entry name" value="Rudiment single hybrid motif"/>
    <property type="match status" value="1"/>
</dbReference>
<dbReference type="Gene3D" id="2.40.50.100">
    <property type="match status" value="1"/>
</dbReference>
<evidence type="ECO:0000256" key="2">
    <source>
        <dbReference type="ARBA" id="ARBA00005060"/>
    </source>
</evidence>
<evidence type="ECO:0000259" key="16">
    <source>
        <dbReference type="PROSITE" id="PS50975"/>
    </source>
</evidence>
<feature type="domain" description="Lipoyl-binding" evidence="15">
    <location>
        <begin position="585"/>
        <end position="660"/>
    </location>
</feature>
<dbReference type="PROSITE" id="PS00188">
    <property type="entry name" value="BIOTIN"/>
    <property type="match status" value="1"/>
</dbReference>
<evidence type="ECO:0000256" key="9">
    <source>
        <dbReference type="ARBA" id="ARBA00022963"/>
    </source>
</evidence>
<evidence type="ECO:0000313" key="18">
    <source>
        <dbReference type="EMBL" id="CAI27052.1"/>
    </source>
</evidence>
<evidence type="ECO:0000256" key="6">
    <source>
        <dbReference type="ARBA" id="ARBA00022741"/>
    </source>
</evidence>
<proteinExistence type="predicted"/>
<dbReference type="PROSITE" id="PS50975">
    <property type="entry name" value="ATP_GRASP"/>
    <property type="match status" value="1"/>
</dbReference>
<evidence type="ECO:0000256" key="10">
    <source>
        <dbReference type="ARBA" id="ARBA00023098"/>
    </source>
</evidence>
<dbReference type="PANTHER" id="PTHR18866:SF33">
    <property type="entry name" value="METHYLCROTONOYL-COA CARBOXYLASE SUBUNIT ALPHA, MITOCHONDRIAL-RELATED"/>
    <property type="match status" value="1"/>
</dbReference>
<dbReference type="PROSITE" id="PS00866">
    <property type="entry name" value="CPSASE_1"/>
    <property type="match status" value="1"/>
</dbReference>
<comment type="cofactor">
    <cofactor evidence="1">
        <name>biotin</name>
        <dbReference type="ChEBI" id="CHEBI:57586"/>
    </cofactor>
</comment>
<dbReference type="InterPro" id="IPR041265">
    <property type="entry name" value="PCC_BT"/>
</dbReference>
<evidence type="ECO:0000313" key="19">
    <source>
        <dbReference type="Proteomes" id="UP000001021"/>
    </source>
</evidence>
<dbReference type="CDD" id="cd06850">
    <property type="entry name" value="biotinyl_domain"/>
    <property type="match status" value="1"/>
</dbReference>
<dbReference type="InterPro" id="IPR000089">
    <property type="entry name" value="Biotin_lipoyl"/>
</dbReference>
<dbReference type="InterPro" id="IPR001882">
    <property type="entry name" value="Biotin_BS"/>
</dbReference>
<evidence type="ECO:0000259" key="15">
    <source>
        <dbReference type="PROSITE" id="PS50968"/>
    </source>
</evidence>
<dbReference type="SMART" id="SM00878">
    <property type="entry name" value="Biotin_carb_C"/>
    <property type="match status" value="1"/>
</dbReference>
<dbReference type="InterPro" id="IPR011764">
    <property type="entry name" value="Biotin_carboxylation_dom"/>
</dbReference>
<dbReference type="PROSITE" id="PS50979">
    <property type="entry name" value="BC"/>
    <property type="match status" value="1"/>
</dbReference>